<protein>
    <submittedName>
        <fullName evidence="2">DNA-3-methyladenine glycosylase I</fullName>
    </submittedName>
</protein>
<evidence type="ECO:0000256" key="1">
    <source>
        <dbReference type="PIRSR" id="PIRSR605019-1"/>
    </source>
</evidence>
<dbReference type="Gene3D" id="1.10.340.30">
    <property type="entry name" value="Hypothetical protein, domain 2"/>
    <property type="match status" value="1"/>
</dbReference>
<dbReference type="AlphaFoldDB" id="A0A1I2QCF8"/>
<feature type="binding site" evidence="1">
    <location>
        <position position="17"/>
    </location>
    <ligand>
        <name>Zn(2+)</name>
        <dbReference type="ChEBI" id="CHEBI:29105"/>
    </ligand>
</feature>
<feature type="binding site" evidence="1">
    <location>
        <position position="175"/>
    </location>
    <ligand>
        <name>Zn(2+)</name>
        <dbReference type="ChEBI" id="CHEBI:29105"/>
    </ligand>
</feature>
<dbReference type="GeneID" id="29801932"/>
<dbReference type="EMBL" id="FOPI01000008">
    <property type="protein sequence ID" value="SFG26185.1"/>
    <property type="molecule type" value="Genomic_DNA"/>
</dbReference>
<name>A0A1I2QCF8_9LACO</name>
<sequence>MNSCPWGLNKANLSKFHEEEWGRPVHEDNKLFEFLSLSVLAAGLSYGTILDKRDDLCLAFHDFEIDKVAQMSPEEIERILCDKKMIRNKKKVSAVVCNATVSQKMRANGQTLDDFFWSYTGFRTIDNKWLHAEMIPEQTLLSRKISDEMHERGFIMVGPVLIYSFLETVGIVNDHLIDCQARIS</sequence>
<dbReference type="PANTHER" id="PTHR30037">
    <property type="entry name" value="DNA-3-METHYLADENINE GLYCOSYLASE 1"/>
    <property type="match status" value="1"/>
</dbReference>
<gene>
    <name evidence="2" type="ORF">SAMN02910432_00599</name>
</gene>
<dbReference type="GO" id="GO:0008725">
    <property type="term" value="F:DNA-3-methyladenine glycosylase activity"/>
    <property type="evidence" value="ECO:0007669"/>
    <property type="project" value="InterPro"/>
</dbReference>
<reference evidence="3" key="1">
    <citation type="submission" date="2016-10" db="EMBL/GenBank/DDBJ databases">
        <authorList>
            <person name="Varghese N."/>
            <person name="Submissions S."/>
        </authorList>
    </citation>
    <scope>NUCLEOTIDE SEQUENCE [LARGE SCALE GENOMIC DNA]</scope>
    <source>
        <strain evidence="3">DSM 20403</strain>
    </source>
</reference>
<dbReference type="PANTHER" id="PTHR30037:SF4">
    <property type="entry name" value="DNA-3-METHYLADENINE GLYCOSYLASE I"/>
    <property type="match status" value="1"/>
</dbReference>
<dbReference type="Proteomes" id="UP000182635">
    <property type="component" value="Unassembled WGS sequence"/>
</dbReference>
<keyword evidence="1" id="KW-0862">Zinc</keyword>
<proteinExistence type="predicted"/>
<accession>A0A1I2QCF8</accession>
<dbReference type="SUPFAM" id="SSF48150">
    <property type="entry name" value="DNA-glycosylase"/>
    <property type="match status" value="1"/>
</dbReference>
<dbReference type="GO" id="GO:0006284">
    <property type="term" value="P:base-excision repair"/>
    <property type="evidence" value="ECO:0007669"/>
    <property type="project" value="InterPro"/>
</dbReference>
<feature type="binding site" evidence="1">
    <location>
        <position position="179"/>
    </location>
    <ligand>
        <name>Zn(2+)</name>
        <dbReference type="ChEBI" id="CHEBI:29105"/>
    </ligand>
</feature>
<dbReference type="GO" id="GO:0046872">
    <property type="term" value="F:metal ion binding"/>
    <property type="evidence" value="ECO:0007669"/>
    <property type="project" value="UniProtKB-KW"/>
</dbReference>
<dbReference type="InterPro" id="IPR052891">
    <property type="entry name" value="DNA-3mA_glycosylase"/>
</dbReference>
<dbReference type="RefSeq" id="WP_014073752.1">
    <property type="nucleotide sequence ID" value="NZ_AYYL01000003.1"/>
</dbReference>
<dbReference type="InterPro" id="IPR005019">
    <property type="entry name" value="Adenine_glyco"/>
</dbReference>
<dbReference type="InterPro" id="IPR011257">
    <property type="entry name" value="DNA_glycosylase"/>
</dbReference>
<evidence type="ECO:0000313" key="3">
    <source>
        <dbReference type="Proteomes" id="UP000182635"/>
    </source>
</evidence>
<feature type="binding site" evidence="1">
    <location>
        <position position="4"/>
    </location>
    <ligand>
        <name>Zn(2+)</name>
        <dbReference type="ChEBI" id="CHEBI:29105"/>
    </ligand>
</feature>
<dbReference type="OrthoDB" id="9807664at2"/>
<evidence type="ECO:0000313" key="2">
    <source>
        <dbReference type="EMBL" id="SFG26185.1"/>
    </source>
</evidence>
<dbReference type="Pfam" id="PF03352">
    <property type="entry name" value="Adenine_glyco"/>
    <property type="match status" value="1"/>
</dbReference>
<organism evidence="2 3">
    <name type="scientific">Ligilactobacillus ruminis DSM 20403 = NBRC 102161</name>
    <dbReference type="NCBI Taxonomy" id="1423798"/>
    <lineage>
        <taxon>Bacteria</taxon>
        <taxon>Bacillati</taxon>
        <taxon>Bacillota</taxon>
        <taxon>Bacilli</taxon>
        <taxon>Lactobacillales</taxon>
        <taxon>Lactobacillaceae</taxon>
        <taxon>Ligilactobacillus</taxon>
    </lineage>
</organism>
<keyword evidence="1" id="KW-0479">Metal-binding</keyword>